<evidence type="ECO:0000313" key="2">
    <source>
        <dbReference type="EMBL" id="GHP08976.1"/>
    </source>
</evidence>
<feature type="region of interest" description="Disordered" evidence="1">
    <location>
        <begin position="622"/>
        <end position="734"/>
    </location>
</feature>
<reference evidence="2" key="1">
    <citation type="submission" date="2020-10" db="EMBL/GenBank/DDBJ databases">
        <title>Unveiling of a novel bifunctional photoreceptor, Dualchrome1, isolated from a cosmopolitan green alga.</title>
        <authorList>
            <person name="Suzuki S."/>
            <person name="Kawachi M."/>
        </authorList>
    </citation>
    <scope>NUCLEOTIDE SEQUENCE</scope>
    <source>
        <strain evidence="2">NIES 2893</strain>
    </source>
</reference>
<dbReference type="AlphaFoldDB" id="A0A830HNF3"/>
<gene>
    <name evidence="2" type="ORF">PPROV_000771300</name>
</gene>
<name>A0A830HNF3_9CHLO</name>
<proteinExistence type="predicted"/>
<organism evidence="2 3">
    <name type="scientific">Pycnococcus provasolii</name>
    <dbReference type="NCBI Taxonomy" id="41880"/>
    <lineage>
        <taxon>Eukaryota</taxon>
        <taxon>Viridiplantae</taxon>
        <taxon>Chlorophyta</taxon>
        <taxon>Pseudoscourfieldiophyceae</taxon>
        <taxon>Pseudoscourfieldiales</taxon>
        <taxon>Pycnococcaceae</taxon>
        <taxon>Pycnococcus</taxon>
    </lineage>
</organism>
<dbReference type="EMBL" id="BNJQ01000023">
    <property type="protein sequence ID" value="GHP08976.1"/>
    <property type="molecule type" value="Genomic_DNA"/>
</dbReference>
<feature type="compositionally biased region" description="Basic and acidic residues" evidence="1">
    <location>
        <begin position="633"/>
        <end position="680"/>
    </location>
</feature>
<keyword evidence="3" id="KW-1185">Reference proteome</keyword>
<dbReference type="Proteomes" id="UP000660262">
    <property type="component" value="Unassembled WGS sequence"/>
</dbReference>
<feature type="compositionally biased region" description="Acidic residues" evidence="1">
    <location>
        <begin position="722"/>
        <end position="734"/>
    </location>
</feature>
<evidence type="ECO:0000256" key="1">
    <source>
        <dbReference type="SAM" id="MobiDB-lite"/>
    </source>
</evidence>
<evidence type="ECO:0000313" key="3">
    <source>
        <dbReference type="Proteomes" id="UP000660262"/>
    </source>
</evidence>
<protein>
    <submittedName>
        <fullName evidence="2">Uncharacterized protein</fullName>
    </submittedName>
</protein>
<sequence>MPAAAASYRASATTPLSLPDELQRGAQRLSSSSLAPASATASLDSHARRLYLLASQILAGEGGDDAKGSSTSGQQLPVAFRLVLGETLPKVYVPFACRLITKQHVYHAESVAFLTACAQSHARWIKHHVTSSLPIDVASLSNQQPLGSASLASLLQLNHLLAHIAARFRTRTESFVEAANDILDAIYGNDAHASSGAISNDKKNTPDEDAFRHVHTHGNARQLVNHSDLTNVLDGLRELLSHRNVPNGSEPSDVPLRSILQLARRLVLVGASRAAADSPSSTTTSAGVRGAQIAEGHVRAADVTKEGAKLLKMLLAVTGTKVAYVITPIARTVAAGLDAVKVTHDSPTSTLRVRELMYGVLSALLSRGGLSAASVCAATIVDATFEEMHPSGRVHAQVAESLRFTTSSTTTTATIATSSTTTTPQHTFQAMATQTAAAQAWASLLTCSGRAIPETPERALVDGAALRFLRGAATMRGALASRTRQSIYAGCEVADVANLTKIFAETLERWRLAAARLAVAALLTGRPAGSDDQFAGEALVLLRVGASRSGSDAYAKACQDAVAAAECAFHPRSRQILGKSGLSDAMPAIAMHENATGVTTNHSSSWAKRAAVAVAQSAAAVDVPMTTMPEPEPETKEKEKNDNNINKDDNNKNDDDAHASERHRLLEEMAKATKRSREEGASAAAMQVAEPRSKRPSTADKPMETPAPKSAAVENAGGGGGGDDDDDDFPEIVM</sequence>
<comment type="caution">
    <text evidence="2">The sequence shown here is derived from an EMBL/GenBank/DDBJ whole genome shotgun (WGS) entry which is preliminary data.</text>
</comment>
<feature type="compositionally biased region" description="Basic and acidic residues" evidence="1">
    <location>
        <begin position="691"/>
        <end position="703"/>
    </location>
</feature>
<accession>A0A830HNF3</accession>